<evidence type="ECO:0000313" key="2">
    <source>
        <dbReference type="EMBL" id="PWQ95041.1"/>
    </source>
</evidence>
<dbReference type="Proteomes" id="UP000245539">
    <property type="component" value="Unassembled WGS sequence"/>
</dbReference>
<name>A0A317CA68_9GAMM</name>
<reference evidence="2 3" key="1">
    <citation type="submission" date="2018-05" db="EMBL/GenBank/DDBJ databases">
        <title>Leucothrix arctica sp. nov., isolated from Arctic seawater.</title>
        <authorList>
            <person name="Choi A."/>
            <person name="Baek K."/>
        </authorList>
    </citation>
    <scope>NUCLEOTIDE SEQUENCE [LARGE SCALE GENOMIC DNA]</scope>
    <source>
        <strain evidence="2 3">JCM 18388</strain>
    </source>
</reference>
<dbReference type="Gene3D" id="2.60.120.620">
    <property type="entry name" value="q2cbj1_9rhob like domain"/>
    <property type="match status" value="1"/>
</dbReference>
<accession>A0A317CA68</accession>
<comment type="caution">
    <text evidence="2">The sequence shown here is derived from an EMBL/GenBank/DDBJ whole genome shotgun (WGS) entry which is preliminary data.</text>
</comment>
<organism evidence="2 3">
    <name type="scientific">Leucothrix pacifica</name>
    <dbReference type="NCBI Taxonomy" id="1247513"/>
    <lineage>
        <taxon>Bacteria</taxon>
        <taxon>Pseudomonadati</taxon>
        <taxon>Pseudomonadota</taxon>
        <taxon>Gammaproteobacteria</taxon>
        <taxon>Thiotrichales</taxon>
        <taxon>Thiotrichaceae</taxon>
        <taxon>Leucothrix</taxon>
    </lineage>
</organism>
<dbReference type="PANTHER" id="PTHR24014:SF4">
    <property type="entry name" value="2-OXOGLUTARATE AND IRON-DEPENDENT OXYGENASE DOMAIN-CONTAINING PROTEIN 2"/>
    <property type="match status" value="1"/>
</dbReference>
<evidence type="ECO:0000313" key="3">
    <source>
        <dbReference type="Proteomes" id="UP000245539"/>
    </source>
</evidence>
<dbReference type="GO" id="GO:0031418">
    <property type="term" value="F:L-ascorbic acid binding"/>
    <property type="evidence" value="ECO:0007669"/>
    <property type="project" value="UniProtKB-KW"/>
</dbReference>
<evidence type="ECO:0000256" key="1">
    <source>
        <dbReference type="ARBA" id="ARBA00022896"/>
    </source>
</evidence>
<proteinExistence type="predicted"/>
<dbReference type="RefSeq" id="WP_109838644.1">
    <property type="nucleotide sequence ID" value="NZ_QGKM01000051.1"/>
</dbReference>
<dbReference type="SUPFAM" id="SSF51197">
    <property type="entry name" value="Clavaminate synthase-like"/>
    <property type="match status" value="1"/>
</dbReference>
<keyword evidence="1" id="KW-0847">Vitamin C</keyword>
<gene>
    <name evidence="2" type="ORF">DKW60_15865</name>
</gene>
<dbReference type="OrthoDB" id="255432at2"/>
<dbReference type="AlphaFoldDB" id="A0A317CA68"/>
<dbReference type="PANTHER" id="PTHR24014">
    <property type="entry name" value="2-OXOGLUTARATE AND IRON-DEPENDENT OXYGENASE DOMAIN-CONTAINING PROTEIN 2"/>
    <property type="match status" value="1"/>
</dbReference>
<dbReference type="EMBL" id="QGKM01000051">
    <property type="protein sequence ID" value="PWQ95041.1"/>
    <property type="molecule type" value="Genomic_DNA"/>
</dbReference>
<sequence>MNTTTTVNNTSLNQLERARALTLPSRDEMLVRAPSVQQFWNENRELLSKAWAEWENSNKDHLLTPDESLLDEKLRHAVTQAWEDPSKESAVSDLIQEVSPDVFQFQLFDPEHLSEFRDYLDEIADAQIPMRPPYGIALNRGGAMLDPRSEGYLAAPGFQAFCRELIDKYMRPIARLLFPEIMGYDTQIFGFSIQYQAGVDTSLRLHTDASAATLNINLNRLGEAFTGSEVDFHDPVNGGMNRLTFKPGVAMIHRGHVAHAAQPITSGERSNIVLWLLGDRGQIPHGTHREVIDADQRWTIPTAPYDHYAPF</sequence>
<protein>
    <submittedName>
        <fullName evidence="2">2OG-Fe(II) oxygenase</fullName>
    </submittedName>
</protein>
<dbReference type="Pfam" id="PF25238">
    <property type="entry name" value="OGFOD2-like"/>
    <property type="match status" value="1"/>
</dbReference>
<keyword evidence="3" id="KW-1185">Reference proteome</keyword>